<dbReference type="Gene3D" id="3.40.50.300">
    <property type="entry name" value="P-loop containing nucleotide triphosphate hydrolases"/>
    <property type="match status" value="2"/>
</dbReference>
<dbReference type="InterPro" id="IPR003395">
    <property type="entry name" value="RecF/RecN/SMC_N"/>
</dbReference>
<comment type="similarity">
    <text evidence="1">Belongs to the SMC family. SbcC subfamily.</text>
</comment>
<dbReference type="AlphaFoldDB" id="A0A3A9YDL2"/>
<dbReference type="Pfam" id="PF02463">
    <property type="entry name" value="SMC_N"/>
    <property type="match status" value="1"/>
</dbReference>
<protein>
    <recommendedName>
        <fullName evidence="3">Nuclease SbcCD subunit C</fullName>
    </recommendedName>
</protein>
<gene>
    <name evidence="6" type="ORF">D7044_20215</name>
</gene>
<dbReference type="EMBL" id="RAZT01000010">
    <property type="protein sequence ID" value="RKN29937.1"/>
    <property type="molecule type" value="Genomic_DNA"/>
</dbReference>
<dbReference type="Proteomes" id="UP000275865">
    <property type="component" value="Unassembled WGS sequence"/>
</dbReference>
<accession>A0A3A9YDL2</accession>
<evidence type="ECO:0000313" key="6">
    <source>
        <dbReference type="EMBL" id="RKN29937.1"/>
    </source>
</evidence>
<keyword evidence="4" id="KW-0175">Coiled coil</keyword>
<evidence type="ECO:0000256" key="1">
    <source>
        <dbReference type="ARBA" id="ARBA00006930"/>
    </source>
</evidence>
<dbReference type="InterPro" id="IPR027417">
    <property type="entry name" value="P-loop_NTPase"/>
</dbReference>
<evidence type="ECO:0000259" key="5">
    <source>
        <dbReference type="Pfam" id="PF02463"/>
    </source>
</evidence>
<evidence type="ECO:0000256" key="2">
    <source>
        <dbReference type="ARBA" id="ARBA00011322"/>
    </source>
</evidence>
<evidence type="ECO:0000313" key="7">
    <source>
        <dbReference type="Proteomes" id="UP000275865"/>
    </source>
</evidence>
<dbReference type="SUPFAM" id="SSF52540">
    <property type="entry name" value="P-loop containing nucleoside triphosphate hydrolases"/>
    <property type="match status" value="1"/>
</dbReference>
<evidence type="ECO:0000256" key="4">
    <source>
        <dbReference type="SAM" id="Coils"/>
    </source>
</evidence>
<comment type="subunit">
    <text evidence="2">Heterodimer of SbcC and SbcD.</text>
</comment>
<sequence length="877" mass="96054">MTARRTAARRSSIRRSRFSMDSATTSMLQVPVFPSNPPALGLLPGVNISTATPGREGRMAEDQSLLDQVFDRLAEDNVPNEVMDLVLGAYAGDAALDAVLSGEPVDLPERDPSTRPRPQPLYLESVTVAGFRGVGPQQSLRLQPHAGLTLVIGRNGSGKSSYAEAVELALTGNSARWADRNSVFKDGWRNLHCGSPCEIEVQLRAEGAETPIRVRRKWRDEDTEADQGVGSVLADGQRYDSTAELGWQQPLDVYRPFLTASDLGRLVTSTPSGLFDALAPILGIDPVVEADKRLMRVRKTLNDRVNAVKAARQSIGAALSEVDDDRARAALGILSKRTPDLDALDTLLADAGSDTSDPIAAAVRRLIAVILPDRGYVSQLAGELEAAAQHVTELASTRAGTADAAAQLLRMAVNFHTDHGDSPCPVCGTGILDSAWRGRSIGTLDQLQRETVAVEEAQRRLREAQARARRVLELSSRINADDLGMVAHGLLRSNLSHRVHQALQELCSAAPDLRADKLATHLRATYTEVFEAFAALQAATSEWLRQRHDAWREHAAALQDWLGRARAAVDDAAALKRVNAARDWLRKATDDLRNQRLAPFAQRSQEIWDELRQESNVELSGMRLDGTNTRRKIAFPVTVDGTATSAMAVMSQGELQALGLAVFLPRACAEDSPFRFVIIDDPVQSMDPSKVDGLAQVLAGLAETRQVIVFTHDNRLPEAVRRLRIEATIWAVTRRDESVVEIRKNSDPIERYLSDATAILKADGLADNARYPLVSGFCRSALEAACHERIRRERLGRGERHGDVEELIEKALTLNQVTALALFGDMHQGGKVFPRLNQYGRWAGDAFRACKEGVHGPGTFDLDVLVRDCRRLAEELR</sequence>
<organism evidence="6 7">
    <name type="scientific">Micromonospora musae</name>
    <dbReference type="NCBI Taxonomy" id="1894970"/>
    <lineage>
        <taxon>Bacteria</taxon>
        <taxon>Bacillati</taxon>
        <taxon>Actinomycetota</taxon>
        <taxon>Actinomycetes</taxon>
        <taxon>Micromonosporales</taxon>
        <taxon>Micromonosporaceae</taxon>
        <taxon>Micromonospora</taxon>
    </lineage>
</organism>
<proteinExistence type="inferred from homology"/>
<name>A0A3A9YDL2_9ACTN</name>
<dbReference type="PANTHER" id="PTHR32114">
    <property type="entry name" value="ABC TRANSPORTER ABCH.3"/>
    <property type="match status" value="1"/>
</dbReference>
<comment type="caution">
    <text evidence="6">The sequence shown here is derived from an EMBL/GenBank/DDBJ whole genome shotgun (WGS) entry which is preliminary data.</text>
</comment>
<evidence type="ECO:0000256" key="3">
    <source>
        <dbReference type="ARBA" id="ARBA00013368"/>
    </source>
</evidence>
<reference evidence="6 7" key="1">
    <citation type="submission" date="2018-09" db="EMBL/GenBank/DDBJ databases">
        <title>Micromonospora sp. nov. MS1-9, isolated from a root of Musa sp.</title>
        <authorList>
            <person name="Kuncharoen N."/>
            <person name="Kudo T."/>
            <person name="Ohkuma M."/>
            <person name="Yuki M."/>
            <person name="Tanasupawat S."/>
        </authorList>
    </citation>
    <scope>NUCLEOTIDE SEQUENCE [LARGE SCALE GENOMIC DNA]</scope>
    <source>
        <strain evidence="6 7">MS1-9</strain>
    </source>
</reference>
<dbReference type="PANTHER" id="PTHR32114:SF2">
    <property type="entry name" value="ABC TRANSPORTER ABCH.3"/>
    <property type="match status" value="1"/>
</dbReference>
<feature type="coiled-coil region" evidence="4">
    <location>
        <begin position="444"/>
        <end position="474"/>
    </location>
</feature>
<feature type="domain" description="RecF/RecN/SMC N-terminal" evidence="5">
    <location>
        <begin position="122"/>
        <end position="721"/>
    </location>
</feature>